<dbReference type="InterPro" id="IPR013974">
    <property type="entry name" value="SAF"/>
</dbReference>
<keyword evidence="3" id="KW-1185">Reference proteome</keyword>
<reference evidence="2 3" key="1">
    <citation type="journal article" date="2017" name="Int. J. Syst. Evol. Microbiol.">
        <title>Desulfovibrio senegalensis sp. nov., a mesophilic sulfate reducer isolated from marine sediment.</title>
        <authorList>
            <person name="Thioye A."/>
            <person name="Gam Z.B.A."/>
            <person name="Mbengue M."/>
            <person name="Cayol J.L."/>
            <person name="Joseph-Bartoli M."/>
            <person name="Toure-Kane C."/>
            <person name="Labat M."/>
        </authorList>
    </citation>
    <scope>NUCLEOTIDE SEQUENCE [LARGE SCALE GENOMIC DNA]</scope>
    <source>
        <strain evidence="2 3">DSM 101509</strain>
    </source>
</reference>
<evidence type="ECO:0000313" key="3">
    <source>
        <dbReference type="Proteomes" id="UP000438699"/>
    </source>
</evidence>
<accession>A0A6N6N1Y6</accession>
<feature type="domain" description="SAF" evidence="1">
    <location>
        <begin position="42"/>
        <end position="104"/>
    </location>
</feature>
<dbReference type="SMART" id="SM00858">
    <property type="entry name" value="SAF"/>
    <property type="match status" value="1"/>
</dbReference>
<dbReference type="Pfam" id="PF08666">
    <property type="entry name" value="SAF"/>
    <property type="match status" value="1"/>
</dbReference>
<gene>
    <name evidence="2" type="primary">cpaB</name>
    <name evidence="2" type="ORF">F8A88_09580</name>
</gene>
<dbReference type="Pfam" id="PF16976">
    <property type="entry name" value="RcpC"/>
    <property type="match status" value="1"/>
</dbReference>
<organism evidence="2 3">
    <name type="scientific">Pseudodesulfovibrio senegalensis</name>
    <dbReference type="NCBI Taxonomy" id="1721087"/>
    <lineage>
        <taxon>Bacteria</taxon>
        <taxon>Pseudomonadati</taxon>
        <taxon>Thermodesulfobacteriota</taxon>
        <taxon>Desulfovibrionia</taxon>
        <taxon>Desulfovibrionales</taxon>
        <taxon>Desulfovibrionaceae</taxon>
    </lineage>
</organism>
<evidence type="ECO:0000313" key="2">
    <source>
        <dbReference type="EMBL" id="KAB1441826.1"/>
    </source>
</evidence>
<evidence type="ECO:0000259" key="1">
    <source>
        <dbReference type="SMART" id="SM00858"/>
    </source>
</evidence>
<dbReference type="OrthoDB" id="9788329at2"/>
<dbReference type="AlphaFoldDB" id="A0A6N6N1Y6"/>
<dbReference type="NCBIfam" id="TIGR03177">
    <property type="entry name" value="pilus_cpaB"/>
    <property type="match status" value="1"/>
</dbReference>
<dbReference type="EMBL" id="WAIE01000003">
    <property type="protein sequence ID" value="KAB1441826.1"/>
    <property type="molecule type" value="Genomic_DNA"/>
</dbReference>
<name>A0A6N6N1Y6_9BACT</name>
<sequence>MSRSSRAIIQIGLALVLSLVAATLIFRWMSSRPVKQAAVPTVPVVVAKMPIKKGSKIPEESLVVRQYAQEAEPAGAVGDFEGLVGRTVAMDVGVNEPVTRSKLVGDKPIGGISAMIAPGKRAMAVKGNMVMGLSGFVHPGDRVDVLVSLTEGREEKPVTKMVLEWVKVLATGTQLDTPTEEGVTASVDVYTLELSPQESERLALASTRGTLHFALRNLVDNATVLTHGETPKSALAAFRPKPKPKKRVRGKKQVSVQVISGADATKVKF</sequence>
<dbReference type="CDD" id="cd11614">
    <property type="entry name" value="SAF_CpaB_FlgA_like"/>
    <property type="match status" value="1"/>
</dbReference>
<dbReference type="InterPro" id="IPR017592">
    <property type="entry name" value="Pilus_assmbl_Flp-typ_CpaB"/>
</dbReference>
<dbReference type="RefSeq" id="WP_151150918.1">
    <property type="nucleotide sequence ID" value="NZ_WAIE01000003.1"/>
</dbReference>
<dbReference type="InterPro" id="IPR031571">
    <property type="entry name" value="RcpC_dom"/>
</dbReference>
<comment type="caution">
    <text evidence="2">The sequence shown here is derived from an EMBL/GenBank/DDBJ whole genome shotgun (WGS) entry which is preliminary data.</text>
</comment>
<protein>
    <submittedName>
        <fullName evidence="2">Flp pilus assembly protein CpaB</fullName>
    </submittedName>
</protein>
<proteinExistence type="predicted"/>
<dbReference type="Proteomes" id="UP000438699">
    <property type="component" value="Unassembled WGS sequence"/>
</dbReference>